<evidence type="ECO:0008006" key="4">
    <source>
        <dbReference type="Google" id="ProtNLM"/>
    </source>
</evidence>
<proteinExistence type="predicted"/>
<sequence>MRTSGWQLCLIAASAFSAIAVADFRVTSHRTKEAVESAKFANYVKSFTLTSSEPTQIESLDLSLTGTVYVSYSNDVPADVVGYVNVSGSSKAVVNAITVYNQVDGVLPDVNNLDDVFGDTKKQLSVSMDHDIDEGFLLTEIFLSAHSTVSKVSSRRTSNVVIEEDVLISDSTSHALTISVTGLSAVYVSSPETEVKVRELELEATGGGKIQFDAKNIYLWQKLELEASGDTSIKVLCPAVVAGQLDIDAESSDSEICMSSKQVRTTLPSISGEEYISMPNSKRKYGTYGSSACKKSSLPPREPAQFIPVSGRQKMIVDDTESSSDVDAKDDDVTGAYDRAKSAIHDAKDDVINGTANAMDNAKTSILGGAKDAIDGVTDNILGGGSSK</sequence>
<gene>
    <name evidence="2" type="ORF">PM001_LOCUS3091</name>
</gene>
<dbReference type="PANTHER" id="PTHR39200">
    <property type="entry name" value="HYPOTHETICAL EXPORTED PROTEIN"/>
    <property type="match status" value="1"/>
</dbReference>
<keyword evidence="1" id="KW-0732">Signal</keyword>
<evidence type="ECO:0000256" key="1">
    <source>
        <dbReference type="SAM" id="SignalP"/>
    </source>
</evidence>
<feature type="chain" id="PRO_5043999066" description="Adhesin domain-containing protein" evidence="1">
    <location>
        <begin position="23"/>
        <end position="388"/>
    </location>
</feature>
<accession>A0AAV1T6F7</accession>
<comment type="caution">
    <text evidence="2">The sequence shown here is derived from an EMBL/GenBank/DDBJ whole genome shotgun (WGS) entry which is preliminary data.</text>
</comment>
<dbReference type="Proteomes" id="UP001162060">
    <property type="component" value="Unassembled WGS sequence"/>
</dbReference>
<dbReference type="EMBL" id="CAKLBY020000029">
    <property type="protein sequence ID" value="CAK7905349.1"/>
    <property type="molecule type" value="Genomic_DNA"/>
</dbReference>
<organism evidence="2 3">
    <name type="scientific">Peronospora matthiolae</name>
    <dbReference type="NCBI Taxonomy" id="2874970"/>
    <lineage>
        <taxon>Eukaryota</taxon>
        <taxon>Sar</taxon>
        <taxon>Stramenopiles</taxon>
        <taxon>Oomycota</taxon>
        <taxon>Peronosporomycetes</taxon>
        <taxon>Peronosporales</taxon>
        <taxon>Peronosporaceae</taxon>
        <taxon>Peronospora</taxon>
    </lineage>
</organism>
<reference evidence="2" key="1">
    <citation type="submission" date="2024-01" db="EMBL/GenBank/DDBJ databases">
        <authorList>
            <person name="Webb A."/>
        </authorList>
    </citation>
    <scope>NUCLEOTIDE SEQUENCE</scope>
    <source>
        <strain evidence="2">Pm1</strain>
    </source>
</reference>
<dbReference type="AlphaFoldDB" id="A0AAV1T6F7"/>
<dbReference type="PANTHER" id="PTHR39200:SF1">
    <property type="entry name" value="AUTO-TRANSPORTER ADHESIN HEAD GIN DOMAIN-CONTAINING PROTEIN-RELATED"/>
    <property type="match status" value="1"/>
</dbReference>
<evidence type="ECO:0000313" key="2">
    <source>
        <dbReference type="EMBL" id="CAK7905349.1"/>
    </source>
</evidence>
<name>A0AAV1T6F7_9STRA</name>
<evidence type="ECO:0000313" key="3">
    <source>
        <dbReference type="Proteomes" id="UP001162060"/>
    </source>
</evidence>
<feature type="signal peptide" evidence="1">
    <location>
        <begin position="1"/>
        <end position="22"/>
    </location>
</feature>
<protein>
    <recommendedName>
        <fullName evidence="4">Adhesin domain-containing protein</fullName>
    </recommendedName>
</protein>